<gene>
    <name evidence="3" type="ORF">SI7747_06007499</name>
</gene>
<sequence length="559" mass="62905">MTGEEEEEEDDAASAWAVEENDRDGGSLYPMYFGASCAFLALHLLSAARSPDIGGARRRRLGEMLLQGSASLLGLLLWRAQRAGEEMAALRRTEEEVSHLKRLRAEDAKANEKVVGIFATREQDWIAEKRKLRLQIQALMAQFRVLDVQKQEAAANFAGKILEKEAALEEETKRTGRGPRQRRRDGPRLRRVEVAVAELAEVRRQKDAAESAAEALTTEMAEMKRDGEQKEKILSAMLHKSKADAAERLALMKEVREKQAEMEVERNLQEWARSEAEKYAAVLRRRHRAELEAFADQMRLKDEKLETYRRRLIGMELESKRLQSHVEGLDGSLSYFREECVKHEALLLDREREIRALKNQLSFPCRTTGEATQITRGPADAGEEPGETMAEQGPPETSAGSKMDLHALGVSYKIKRLKQQLLALERLAAAQALSQPPGGGDDDGDGKEEHPPRGFLPAMTLLGKQVKRYQTLEEKADDLCKRMEQGAEGSLEGFLEEAFHLQRHVVASGQKLVGIQSWFAAVVRILFREVQVGLEGLIARIIGNLEETLAYDAILHERR</sequence>
<feature type="region of interest" description="Disordered" evidence="2">
    <location>
        <begin position="169"/>
        <end position="188"/>
    </location>
</feature>
<evidence type="ECO:0000313" key="3">
    <source>
        <dbReference type="EMBL" id="CAA2621396.1"/>
    </source>
</evidence>
<protein>
    <submittedName>
        <fullName evidence="3">Uncharacterized protein</fullName>
    </submittedName>
</protein>
<dbReference type="AlphaFoldDB" id="A0A7I8ISW0"/>
<evidence type="ECO:0000256" key="2">
    <source>
        <dbReference type="SAM" id="MobiDB-lite"/>
    </source>
</evidence>
<reference evidence="3 4" key="1">
    <citation type="submission" date="2019-12" db="EMBL/GenBank/DDBJ databases">
        <authorList>
            <person name="Scholz U."/>
            <person name="Mascher M."/>
            <person name="Fiebig A."/>
        </authorList>
    </citation>
    <scope>NUCLEOTIDE SEQUENCE</scope>
</reference>
<feature type="region of interest" description="Disordered" evidence="2">
    <location>
        <begin position="433"/>
        <end position="455"/>
    </location>
</feature>
<keyword evidence="1" id="KW-0175">Coiled coil</keyword>
<evidence type="ECO:0000313" key="4">
    <source>
        <dbReference type="Proteomes" id="UP001189122"/>
    </source>
</evidence>
<feature type="coiled-coil region" evidence="1">
    <location>
        <begin position="192"/>
        <end position="233"/>
    </location>
</feature>
<evidence type="ECO:0000256" key="1">
    <source>
        <dbReference type="SAM" id="Coils"/>
    </source>
</evidence>
<keyword evidence="4" id="KW-1185">Reference proteome</keyword>
<dbReference type="Proteomes" id="UP001189122">
    <property type="component" value="Unassembled WGS sequence"/>
</dbReference>
<dbReference type="PANTHER" id="PTHR47747:SF2">
    <property type="entry name" value="RIBONUCLEASE P PROTEIN SUBUNIT P38-LIKE PROTEIN"/>
    <property type="match status" value="1"/>
</dbReference>
<dbReference type="PANTHER" id="PTHR47747">
    <property type="entry name" value="RIBONUCLEASE P PROTEIN SUBUNIT P38-LIKE PROTEIN"/>
    <property type="match status" value="1"/>
</dbReference>
<dbReference type="EMBL" id="CACRZD030000006">
    <property type="protein sequence ID" value="CAA6661101.1"/>
    <property type="molecule type" value="Genomic_DNA"/>
</dbReference>
<feature type="region of interest" description="Disordered" evidence="2">
    <location>
        <begin position="370"/>
        <end position="402"/>
    </location>
</feature>
<accession>A0A7I8ISW0</accession>
<proteinExistence type="predicted"/>
<organism evidence="3">
    <name type="scientific">Spirodela intermedia</name>
    <name type="common">Intermediate duckweed</name>
    <dbReference type="NCBI Taxonomy" id="51605"/>
    <lineage>
        <taxon>Eukaryota</taxon>
        <taxon>Viridiplantae</taxon>
        <taxon>Streptophyta</taxon>
        <taxon>Embryophyta</taxon>
        <taxon>Tracheophyta</taxon>
        <taxon>Spermatophyta</taxon>
        <taxon>Magnoliopsida</taxon>
        <taxon>Liliopsida</taxon>
        <taxon>Araceae</taxon>
        <taxon>Lemnoideae</taxon>
        <taxon>Spirodela</taxon>
    </lineage>
</organism>
<name>A0A7I8ISW0_SPIIN</name>
<dbReference type="EMBL" id="LR743593">
    <property type="protein sequence ID" value="CAA2621396.1"/>
    <property type="molecule type" value="Genomic_DNA"/>
</dbReference>